<accession>A0ABV7WVZ6</accession>
<feature type="signal peptide" evidence="2">
    <location>
        <begin position="1"/>
        <end position="20"/>
    </location>
</feature>
<dbReference type="EMBL" id="JBHRYD010000001">
    <property type="protein sequence ID" value="MFC3703132.1"/>
    <property type="molecule type" value="Genomic_DNA"/>
</dbReference>
<comment type="caution">
    <text evidence="3">The sequence shown here is derived from an EMBL/GenBank/DDBJ whole genome shotgun (WGS) entry which is preliminary data.</text>
</comment>
<dbReference type="Proteomes" id="UP001595613">
    <property type="component" value="Unassembled WGS sequence"/>
</dbReference>
<evidence type="ECO:0000313" key="3">
    <source>
        <dbReference type="EMBL" id="MFC3703132.1"/>
    </source>
</evidence>
<sequence length="344" mass="35780">MRRLGLACIAVLVSSGVALAQDEVAFEQFADGSQVADNEVSVDTLEALTDRFLTEMLDFRTLGSLTQKGSNSVNTIEYSGSVGNVVQRFHGEQSVSNVAALGSYAVAGVLFQEGTNIAGVASAQTLTFADQLFASDARQLIFNSAELGLLTGSVSQRGSNTANMAIAEYAIGTANQTIALGAVQRIDNRLQLAAGASIDAHISQYGENFGNVMRSEVVETATRTFAGDQIVHNVATLQELSDARIEQHGINVANLVQSSRIGSISQVSIGTQTVINEVYGPDGQLLTGGNIVQTSDSMVNVTILTAPEGGNDNGVLSVDQNAGFPQSSNANGGSQSGNTAVISR</sequence>
<reference evidence="4" key="1">
    <citation type="journal article" date="2019" name="Int. J. Syst. Evol. Microbiol.">
        <title>The Global Catalogue of Microorganisms (GCM) 10K type strain sequencing project: providing services to taxonomists for standard genome sequencing and annotation.</title>
        <authorList>
            <consortium name="The Broad Institute Genomics Platform"/>
            <consortium name="The Broad Institute Genome Sequencing Center for Infectious Disease"/>
            <person name="Wu L."/>
            <person name="Ma J."/>
        </authorList>
    </citation>
    <scope>NUCLEOTIDE SEQUENCE [LARGE SCALE GENOMIC DNA]</scope>
    <source>
        <strain evidence="4">KCTC 42281</strain>
    </source>
</reference>
<keyword evidence="2" id="KW-0732">Signal</keyword>
<feature type="region of interest" description="Disordered" evidence="1">
    <location>
        <begin position="312"/>
        <end position="344"/>
    </location>
</feature>
<feature type="chain" id="PRO_5046712882" description="Curlin associated repeat-containing protein" evidence="2">
    <location>
        <begin position="21"/>
        <end position="344"/>
    </location>
</feature>
<protein>
    <recommendedName>
        <fullName evidence="5">Curlin associated repeat-containing protein</fullName>
    </recommendedName>
</protein>
<evidence type="ECO:0000256" key="2">
    <source>
        <dbReference type="SAM" id="SignalP"/>
    </source>
</evidence>
<feature type="compositionally biased region" description="Low complexity" evidence="1">
    <location>
        <begin position="326"/>
        <end position="338"/>
    </location>
</feature>
<proteinExistence type="predicted"/>
<evidence type="ECO:0000313" key="4">
    <source>
        <dbReference type="Proteomes" id="UP001595613"/>
    </source>
</evidence>
<organism evidence="3 4">
    <name type="scientific">Devosia honganensis</name>
    <dbReference type="NCBI Taxonomy" id="1610527"/>
    <lineage>
        <taxon>Bacteria</taxon>
        <taxon>Pseudomonadati</taxon>
        <taxon>Pseudomonadota</taxon>
        <taxon>Alphaproteobacteria</taxon>
        <taxon>Hyphomicrobiales</taxon>
        <taxon>Devosiaceae</taxon>
        <taxon>Devosia</taxon>
    </lineage>
</organism>
<evidence type="ECO:0008006" key="5">
    <source>
        <dbReference type="Google" id="ProtNLM"/>
    </source>
</evidence>
<gene>
    <name evidence="3" type="ORF">ACFOOL_00005</name>
</gene>
<dbReference type="RefSeq" id="WP_380093729.1">
    <property type="nucleotide sequence ID" value="NZ_JBHRYD010000001.1"/>
</dbReference>
<evidence type="ECO:0000256" key="1">
    <source>
        <dbReference type="SAM" id="MobiDB-lite"/>
    </source>
</evidence>
<name>A0ABV7WVZ6_9HYPH</name>
<keyword evidence="4" id="KW-1185">Reference proteome</keyword>